<keyword evidence="2" id="KW-1185">Reference proteome</keyword>
<proteinExistence type="predicted"/>
<evidence type="ECO:0000313" key="2">
    <source>
        <dbReference type="Proteomes" id="UP000276133"/>
    </source>
</evidence>
<dbReference type="EMBL" id="REGN01008705">
    <property type="protein sequence ID" value="RNA02942.1"/>
    <property type="molecule type" value="Genomic_DNA"/>
</dbReference>
<evidence type="ECO:0000313" key="1">
    <source>
        <dbReference type="EMBL" id="RNA02942.1"/>
    </source>
</evidence>
<comment type="caution">
    <text evidence="1">The sequence shown here is derived from an EMBL/GenBank/DDBJ whole genome shotgun (WGS) entry which is preliminary data.</text>
</comment>
<accession>A0A3M7PUT8</accession>
<organism evidence="1 2">
    <name type="scientific">Brachionus plicatilis</name>
    <name type="common">Marine rotifer</name>
    <name type="synonym">Brachionus muelleri</name>
    <dbReference type="NCBI Taxonomy" id="10195"/>
    <lineage>
        <taxon>Eukaryota</taxon>
        <taxon>Metazoa</taxon>
        <taxon>Spiralia</taxon>
        <taxon>Gnathifera</taxon>
        <taxon>Rotifera</taxon>
        <taxon>Eurotatoria</taxon>
        <taxon>Monogononta</taxon>
        <taxon>Pseudotrocha</taxon>
        <taxon>Ploima</taxon>
        <taxon>Brachionidae</taxon>
        <taxon>Brachionus</taxon>
    </lineage>
</organism>
<dbReference type="Proteomes" id="UP000276133">
    <property type="component" value="Unassembled WGS sequence"/>
</dbReference>
<sequence>MIFEIRTSELIKLSTGYCYIDTFIFFSALKIEYWENSKIKSKTFQLESCDKADKGLDIRIFVLFFSRTLIDIHKPQNFNCFLDSKKKTDRNNIEIMNNRIDFKLTINLTELRQQELAKKWKN</sequence>
<name>A0A3M7PUT8_BRAPC</name>
<gene>
    <name evidence="1" type="ORF">BpHYR1_002290</name>
</gene>
<reference evidence="1 2" key="1">
    <citation type="journal article" date="2018" name="Sci. Rep.">
        <title>Genomic signatures of local adaptation to the degree of environmental predictability in rotifers.</title>
        <authorList>
            <person name="Franch-Gras L."/>
            <person name="Hahn C."/>
            <person name="Garcia-Roger E.M."/>
            <person name="Carmona M.J."/>
            <person name="Serra M."/>
            <person name="Gomez A."/>
        </authorList>
    </citation>
    <scope>NUCLEOTIDE SEQUENCE [LARGE SCALE GENOMIC DNA]</scope>
    <source>
        <strain evidence="1">HYR1</strain>
    </source>
</reference>
<dbReference type="AlphaFoldDB" id="A0A3M7PUT8"/>
<protein>
    <submittedName>
        <fullName evidence="1">Uncharacterized protein</fullName>
    </submittedName>
</protein>